<keyword evidence="1" id="KW-0812">Transmembrane</keyword>
<keyword evidence="1" id="KW-1133">Transmembrane helix</keyword>
<sequence length="45" mass="5357">MDISSVNWADVAFQIFWLILLVSLGLFIYKVVQVKKRNKRFVKNE</sequence>
<evidence type="ECO:0000313" key="2">
    <source>
        <dbReference type="EMBL" id="GMG73198.1"/>
    </source>
</evidence>
<name>A0AAX6BHG3_PRIMG</name>
<dbReference type="GeneID" id="48016041"/>
<evidence type="ECO:0008006" key="4">
    <source>
        <dbReference type="Google" id="ProtNLM"/>
    </source>
</evidence>
<keyword evidence="1" id="KW-0472">Membrane</keyword>
<proteinExistence type="predicted"/>
<reference evidence="2" key="1">
    <citation type="journal article" date="2024" name="Appl Microbiol">
        <title>Effect of kuratsuki Bacillus and Priestia on Taste of Sake.</title>
        <authorList>
            <person name="Kobayashi K."/>
            <person name="Nishida H."/>
        </authorList>
    </citation>
    <scope>NUCLEOTIDE SEQUENCE</scope>
    <source>
        <strain evidence="2">B-12</strain>
    </source>
</reference>
<accession>A0AAX6BHG3</accession>
<protein>
    <recommendedName>
        <fullName evidence="4">ATP synthase F0 subunit 8</fullName>
    </recommendedName>
</protein>
<organism evidence="2 3">
    <name type="scientific">Priestia megaterium</name>
    <name type="common">Bacillus megaterium</name>
    <dbReference type="NCBI Taxonomy" id="1404"/>
    <lineage>
        <taxon>Bacteria</taxon>
        <taxon>Bacillati</taxon>
        <taxon>Bacillota</taxon>
        <taxon>Bacilli</taxon>
        <taxon>Bacillales</taxon>
        <taxon>Bacillaceae</taxon>
        <taxon>Priestia</taxon>
    </lineage>
</organism>
<dbReference type="EMBL" id="BSYK01000001">
    <property type="protein sequence ID" value="GMG73198.1"/>
    <property type="molecule type" value="Genomic_DNA"/>
</dbReference>
<dbReference type="RefSeq" id="WP_165635762.1">
    <property type="nucleotide sequence ID" value="NZ_BSYK01000001.1"/>
</dbReference>
<comment type="caution">
    <text evidence="2">The sequence shown here is derived from an EMBL/GenBank/DDBJ whole genome shotgun (WGS) entry which is preliminary data.</text>
</comment>
<gene>
    <name evidence="2" type="ORF">ShirakiTB12_16660</name>
</gene>
<feature type="transmembrane region" description="Helical" evidence="1">
    <location>
        <begin position="12"/>
        <end position="32"/>
    </location>
</feature>
<evidence type="ECO:0000256" key="1">
    <source>
        <dbReference type="SAM" id="Phobius"/>
    </source>
</evidence>
<dbReference type="AlphaFoldDB" id="A0AAX6BHG3"/>
<dbReference type="Proteomes" id="UP001165240">
    <property type="component" value="Unassembled WGS sequence"/>
</dbReference>
<evidence type="ECO:0000313" key="3">
    <source>
        <dbReference type="Proteomes" id="UP001165240"/>
    </source>
</evidence>